<protein>
    <recommendedName>
        <fullName evidence="4">CarboxypepD_reg-like domain-containing protein</fullName>
    </recommendedName>
</protein>
<keyword evidence="3" id="KW-1185">Reference proteome</keyword>
<gene>
    <name evidence="2" type="ORF">SAMN05661044_02880</name>
</gene>
<dbReference type="STRING" id="407022.SAMN05661044_02880"/>
<dbReference type="RefSeq" id="WP_093325549.1">
    <property type="nucleotide sequence ID" value="NZ_FOAF01000002.1"/>
</dbReference>
<reference evidence="3" key="1">
    <citation type="submission" date="2016-10" db="EMBL/GenBank/DDBJ databases">
        <authorList>
            <person name="Varghese N."/>
            <person name="Submissions S."/>
        </authorList>
    </citation>
    <scope>NUCLEOTIDE SEQUENCE [LARGE SCALE GENOMIC DNA]</scope>
    <source>
        <strain evidence="3">DSM 18733</strain>
    </source>
</reference>
<feature type="chain" id="PRO_5011697423" description="CarboxypepD_reg-like domain-containing protein" evidence="1">
    <location>
        <begin position="20"/>
        <end position="240"/>
    </location>
</feature>
<feature type="signal peptide" evidence="1">
    <location>
        <begin position="1"/>
        <end position="19"/>
    </location>
</feature>
<dbReference type="OrthoDB" id="789400at2"/>
<evidence type="ECO:0008006" key="4">
    <source>
        <dbReference type="Google" id="ProtNLM"/>
    </source>
</evidence>
<name>A0A1H7R8V0_OLID1</name>
<accession>A0A1H7R8V0</accession>
<evidence type="ECO:0000256" key="1">
    <source>
        <dbReference type="SAM" id="SignalP"/>
    </source>
</evidence>
<evidence type="ECO:0000313" key="2">
    <source>
        <dbReference type="EMBL" id="SEL56334.1"/>
    </source>
</evidence>
<evidence type="ECO:0000313" key="3">
    <source>
        <dbReference type="Proteomes" id="UP000199421"/>
    </source>
</evidence>
<dbReference type="EMBL" id="FOAF01000002">
    <property type="protein sequence ID" value="SEL56334.1"/>
    <property type="molecule type" value="Genomic_DNA"/>
</dbReference>
<dbReference type="Proteomes" id="UP000199421">
    <property type="component" value="Unassembled WGS sequence"/>
</dbReference>
<keyword evidence="1" id="KW-0732">Signal</keyword>
<dbReference type="AlphaFoldDB" id="A0A1H7R8V0"/>
<sequence>MSDYKLFFMCLVLSLPANALYGQEKKLSGTVVLNDIQTIQRVKVTDVSIHNLARNISTKPDNLGNFHINAQLGDSLEVYLPGLPKKYALVKSYEHTTIYLDSTILLDEVSINATIENKSTLEETAVEYSKRNSIYFGGKPPIALLSPFSGSPITFFRELLGKDGKKVRRFNNYIRQQIEFNEIDAKFNIQTIKRVVPIEENEIETFKAKYEPNIEEVNKWSNYELYEYIKQSYQDFKKDD</sequence>
<proteinExistence type="predicted"/>
<organism evidence="2 3">
    <name type="scientific">Olivibacter domesticus</name>
    <name type="common">Pseudosphingobacterium domesticum</name>
    <dbReference type="NCBI Taxonomy" id="407022"/>
    <lineage>
        <taxon>Bacteria</taxon>
        <taxon>Pseudomonadati</taxon>
        <taxon>Bacteroidota</taxon>
        <taxon>Sphingobacteriia</taxon>
        <taxon>Sphingobacteriales</taxon>
        <taxon>Sphingobacteriaceae</taxon>
        <taxon>Olivibacter</taxon>
    </lineage>
</organism>